<organism evidence="2 3">
    <name type="scientific">Stakelama saccharophila</name>
    <dbReference type="NCBI Taxonomy" id="3075605"/>
    <lineage>
        <taxon>Bacteria</taxon>
        <taxon>Pseudomonadati</taxon>
        <taxon>Pseudomonadota</taxon>
        <taxon>Alphaproteobacteria</taxon>
        <taxon>Sphingomonadales</taxon>
        <taxon>Sphingomonadaceae</taxon>
        <taxon>Stakelama</taxon>
    </lineage>
</organism>
<keyword evidence="1" id="KW-0812">Transmembrane</keyword>
<protein>
    <submittedName>
        <fullName evidence="2">Peptide ABC transporter permease</fullName>
    </submittedName>
</protein>
<dbReference type="EMBL" id="CP135076">
    <property type="protein sequence ID" value="WNO54489.1"/>
    <property type="molecule type" value="Genomic_DNA"/>
</dbReference>
<keyword evidence="3" id="KW-1185">Reference proteome</keyword>
<feature type="transmembrane region" description="Helical" evidence="1">
    <location>
        <begin position="32"/>
        <end position="52"/>
    </location>
</feature>
<sequence>MTEHDSDDQAQHISARDARGGRIVLNTPARRAVFIGGLVALLVVALLVRFYGG</sequence>
<dbReference type="RefSeq" id="WP_313917034.1">
    <property type="nucleotide sequence ID" value="NZ_CP135076.1"/>
</dbReference>
<evidence type="ECO:0000313" key="2">
    <source>
        <dbReference type="EMBL" id="WNO54489.1"/>
    </source>
</evidence>
<reference evidence="2 3" key="1">
    <citation type="submission" date="2023-09" db="EMBL/GenBank/DDBJ databases">
        <authorList>
            <person name="Rey-Velasco X."/>
        </authorList>
    </citation>
    <scope>NUCLEOTIDE SEQUENCE [LARGE SCALE GENOMIC DNA]</scope>
    <source>
        <strain evidence="2 3">W311</strain>
    </source>
</reference>
<name>A0ABZ0BDS9_9SPHN</name>
<dbReference type="Proteomes" id="UP001302249">
    <property type="component" value="Chromosome"/>
</dbReference>
<keyword evidence="1" id="KW-0472">Membrane</keyword>
<evidence type="ECO:0000256" key="1">
    <source>
        <dbReference type="SAM" id="Phobius"/>
    </source>
</evidence>
<gene>
    <name evidence="2" type="ORF">RPR59_04335</name>
</gene>
<accession>A0ABZ0BDS9</accession>
<keyword evidence="1" id="KW-1133">Transmembrane helix</keyword>
<proteinExistence type="predicted"/>
<evidence type="ECO:0000313" key="3">
    <source>
        <dbReference type="Proteomes" id="UP001302249"/>
    </source>
</evidence>